<dbReference type="EMBL" id="JAHHUM010002899">
    <property type="protein sequence ID" value="KAK5600090.1"/>
    <property type="molecule type" value="Genomic_DNA"/>
</dbReference>
<proteinExistence type="predicted"/>
<accession>A0AAV9QUH3</accession>
<sequence length="134" mass="15083">MFMLHYVLLAHLAVSTVLSGSPVFVNGRWITDLDNPDYYDVNEGTPLPDESMFPENSSEALGLLPLDVWTLQTTPESYLLLGQDSKEVHDSRVWKIVVITAVLLVSLVGCLGTAYYFCIWRGGRIHYMPQKTYA</sequence>
<evidence type="ECO:0000313" key="3">
    <source>
        <dbReference type="EMBL" id="KAK5600090.1"/>
    </source>
</evidence>
<name>A0AAV9QUH3_9TELE</name>
<feature type="chain" id="PRO_5043743152" evidence="2">
    <location>
        <begin position="20"/>
        <end position="134"/>
    </location>
</feature>
<keyword evidence="2" id="KW-0732">Signal</keyword>
<feature type="transmembrane region" description="Helical" evidence="1">
    <location>
        <begin position="96"/>
        <end position="118"/>
    </location>
</feature>
<reference evidence="3 4" key="1">
    <citation type="submission" date="2021-06" db="EMBL/GenBank/DDBJ databases">
        <authorList>
            <person name="Palmer J.M."/>
        </authorList>
    </citation>
    <scope>NUCLEOTIDE SEQUENCE [LARGE SCALE GENOMIC DNA]</scope>
    <source>
        <strain evidence="3 4">MEX-2019</strain>
        <tissue evidence="3">Muscle</tissue>
    </source>
</reference>
<gene>
    <name evidence="3" type="ORF">CRENBAI_009033</name>
</gene>
<dbReference type="Proteomes" id="UP001311232">
    <property type="component" value="Unassembled WGS sequence"/>
</dbReference>
<organism evidence="3 4">
    <name type="scientific">Crenichthys baileyi</name>
    <name type="common">White River springfish</name>
    <dbReference type="NCBI Taxonomy" id="28760"/>
    <lineage>
        <taxon>Eukaryota</taxon>
        <taxon>Metazoa</taxon>
        <taxon>Chordata</taxon>
        <taxon>Craniata</taxon>
        <taxon>Vertebrata</taxon>
        <taxon>Euteleostomi</taxon>
        <taxon>Actinopterygii</taxon>
        <taxon>Neopterygii</taxon>
        <taxon>Teleostei</taxon>
        <taxon>Neoteleostei</taxon>
        <taxon>Acanthomorphata</taxon>
        <taxon>Ovalentaria</taxon>
        <taxon>Atherinomorphae</taxon>
        <taxon>Cyprinodontiformes</taxon>
        <taxon>Goodeidae</taxon>
        <taxon>Crenichthys</taxon>
    </lineage>
</organism>
<evidence type="ECO:0000313" key="4">
    <source>
        <dbReference type="Proteomes" id="UP001311232"/>
    </source>
</evidence>
<dbReference type="AlphaFoldDB" id="A0AAV9QUH3"/>
<evidence type="ECO:0000256" key="1">
    <source>
        <dbReference type="SAM" id="Phobius"/>
    </source>
</evidence>
<keyword evidence="1" id="KW-0472">Membrane</keyword>
<keyword evidence="1" id="KW-0812">Transmembrane</keyword>
<comment type="caution">
    <text evidence="3">The sequence shown here is derived from an EMBL/GenBank/DDBJ whole genome shotgun (WGS) entry which is preliminary data.</text>
</comment>
<feature type="signal peptide" evidence="2">
    <location>
        <begin position="1"/>
        <end position="19"/>
    </location>
</feature>
<keyword evidence="1" id="KW-1133">Transmembrane helix</keyword>
<keyword evidence="4" id="KW-1185">Reference proteome</keyword>
<protein>
    <submittedName>
        <fullName evidence="3">Uncharacterized protein</fullName>
    </submittedName>
</protein>
<evidence type="ECO:0000256" key="2">
    <source>
        <dbReference type="SAM" id="SignalP"/>
    </source>
</evidence>